<keyword evidence="2" id="KW-1185">Reference proteome</keyword>
<sequence>MKQIYKILHDCESYLEPIINEVSQSLNDTPSTLNSKKFNTIAFVEFIIKLIPRLIMLFTSLVPTLHADVFQGDLRFAGKL</sequence>
<dbReference type="Proteomes" id="UP000277204">
    <property type="component" value="Unassembled WGS sequence"/>
</dbReference>
<accession>A0A183M9F3</accession>
<evidence type="ECO:0000313" key="2">
    <source>
        <dbReference type="Proteomes" id="UP000277204"/>
    </source>
</evidence>
<dbReference type="EMBL" id="UZAI01008278">
    <property type="protein sequence ID" value="VDP01596.1"/>
    <property type="molecule type" value="Genomic_DNA"/>
</dbReference>
<reference evidence="1 2" key="1">
    <citation type="submission" date="2018-11" db="EMBL/GenBank/DDBJ databases">
        <authorList>
            <consortium name="Pathogen Informatics"/>
        </authorList>
    </citation>
    <scope>NUCLEOTIDE SEQUENCE [LARGE SCALE GENOMIC DNA]</scope>
    <source>
        <strain evidence="1 2">Zambia</strain>
    </source>
</reference>
<gene>
    <name evidence="1" type="ORF">SMRZ_LOCUS12679</name>
</gene>
<name>A0A183M9F3_9TREM</name>
<proteinExistence type="predicted"/>
<dbReference type="AlphaFoldDB" id="A0A183M9F3"/>
<evidence type="ECO:0000313" key="1">
    <source>
        <dbReference type="EMBL" id="VDP01596.1"/>
    </source>
</evidence>
<organism evidence="1 2">
    <name type="scientific">Schistosoma margrebowiei</name>
    <dbReference type="NCBI Taxonomy" id="48269"/>
    <lineage>
        <taxon>Eukaryota</taxon>
        <taxon>Metazoa</taxon>
        <taxon>Spiralia</taxon>
        <taxon>Lophotrochozoa</taxon>
        <taxon>Platyhelminthes</taxon>
        <taxon>Trematoda</taxon>
        <taxon>Digenea</taxon>
        <taxon>Strigeidida</taxon>
        <taxon>Schistosomatoidea</taxon>
        <taxon>Schistosomatidae</taxon>
        <taxon>Schistosoma</taxon>
    </lineage>
</organism>
<protein>
    <submittedName>
        <fullName evidence="1">Uncharacterized protein</fullName>
    </submittedName>
</protein>